<dbReference type="InterPro" id="IPR039868">
    <property type="entry name" value="ARMD3-like"/>
</dbReference>
<evidence type="ECO:0000313" key="6">
    <source>
        <dbReference type="EMBL" id="POS86129.1"/>
    </source>
</evidence>
<comment type="subcellular location">
    <subcellularLocation>
        <location evidence="1">Membrane</location>
    </subcellularLocation>
</comment>
<dbReference type="SMART" id="SM01158">
    <property type="entry name" value="DUF1741"/>
    <property type="match status" value="1"/>
</dbReference>
<dbReference type="PANTHER" id="PTHR13608">
    <property type="entry name" value="ARMADILLO-LIKE HELICAL DOMAIN-CONTAINING PROTEIN 3"/>
    <property type="match status" value="1"/>
</dbReference>
<protein>
    <recommendedName>
        <fullName evidence="5">Armadillo-like helical domain-containing protein</fullName>
    </recommendedName>
</protein>
<organism evidence="6 7">
    <name type="scientific">Erysiphe pulchra</name>
    <dbReference type="NCBI Taxonomy" id="225359"/>
    <lineage>
        <taxon>Eukaryota</taxon>
        <taxon>Fungi</taxon>
        <taxon>Dikarya</taxon>
        <taxon>Ascomycota</taxon>
        <taxon>Pezizomycotina</taxon>
        <taxon>Leotiomycetes</taxon>
        <taxon>Erysiphales</taxon>
        <taxon>Erysiphaceae</taxon>
        <taxon>Erysiphe</taxon>
    </lineage>
</organism>
<gene>
    <name evidence="6" type="ORF">EPUL_001364</name>
</gene>
<keyword evidence="2" id="KW-0812">Transmembrane</keyword>
<evidence type="ECO:0000256" key="2">
    <source>
        <dbReference type="ARBA" id="ARBA00022692"/>
    </source>
</evidence>
<keyword evidence="3" id="KW-1133">Transmembrane helix</keyword>
<feature type="domain" description="Armadillo-like helical" evidence="5">
    <location>
        <begin position="399"/>
        <end position="623"/>
    </location>
</feature>
<evidence type="ECO:0000256" key="1">
    <source>
        <dbReference type="ARBA" id="ARBA00004370"/>
    </source>
</evidence>
<evidence type="ECO:0000313" key="7">
    <source>
        <dbReference type="Proteomes" id="UP000237438"/>
    </source>
</evidence>
<dbReference type="GO" id="GO:0005829">
    <property type="term" value="C:cytosol"/>
    <property type="evidence" value="ECO:0007669"/>
    <property type="project" value="TreeGrafter"/>
</dbReference>
<name>A0A2S4PVR7_9PEZI</name>
<dbReference type="GO" id="GO:0016020">
    <property type="term" value="C:membrane"/>
    <property type="evidence" value="ECO:0007669"/>
    <property type="project" value="UniProtKB-SubCell"/>
</dbReference>
<dbReference type="AlphaFoldDB" id="A0A2S4PVR7"/>
<dbReference type="Proteomes" id="UP000237438">
    <property type="component" value="Unassembled WGS sequence"/>
</dbReference>
<evidence type="ECO:0000256" key="4">
    <source>
        <dbReference type="ARBA" id="ARBA00023136"/>
    </source>
</evidence>
<accession>A0A2S4PVR7</accession>
<keyword evidence="7" id="KW-1185">Reference proteome</keyword>
<dbReference type="PANTHER" id="PTHR13608:SF3">
    <property type="entry name" value="ARMADILLO-LIKE HELICAL DOMAIN-CONTAINING PROTEIN 3"/>
    <property type="match status" value="1"/>
</dbReference>
<dbReference type="EMBL" id="PEDP01000405">
    <property type="protein sequence ID" value="POS86129.1"/>
    <property type="molecule type" value="Genomic_DNA"/>
</dbReference>
<sequence>MEMSPLTLQARPDVFQNKVVSLYEELFSDDDQETTEGFWRVFFLLKPDKSALLRLIDAISPEDILSLQTETQQLFNRAVKYISIGSGPADLNALETCTALMAAVFRKKYTNPSSDVIDILAGLDQVDTVFSDFVTALDNTIRNGRSLDLRQKAIESALCLVSGAYQTSLLSYFIYRDLFLSLMKFILDSDTISSSFKPFTLLGLLANYNKFEFQNPYQLRLDDFVNEATIQKIIRSVGHTCLKLRGDYVAIQNDSPEGWSISNTLCKMGLGAIAPRAASPIPPVFEAEAAKEMFAKLPGTEAAVLLATYDFANANKLFCFNLISLPAEKDQESPISSLLSLTSYLVQHAHTSSRTTKYSYLSLLIIRILVEDQTICKELSSDENKTTVRLCRQKSPYLPYVHGERTITASLFDTMLDGINHNLRRRLDVGLYILCIGVIYRMISYLYRSRIRLKYHWSELFRSLLSLVRFLTSYTADLKGLKNIDILIDDLVNLLALSLCRGEAFLHSPVSYYDLFYKIVEMGEVLIKFRDNFGLEKRPKNSIDTLINVSTHYNQLLQGDGSERKRKNLTSTQVASVIKQGYQTLSIQAKDGLENCESYQEADMKVFLKQVARCAVADIKTYIWEEL</sequence>
<reference evidence="6 7" key="1">
    <citation type="submission" date="2017-10" db="EMBL/GenBank/DDBJ databases">
        <title>Development of genomic resources for the powdery mildew, Erysiphe pulchra.</title>
        <authorList>
            <person name="Wadl P.A."/>
            <person name="Mack B.M."/>
            <person name="Moore G."/>
            <person name="Beltz S.B."/>
        </authorList>
    </citation>
    <scope>NUCLEOTIDE SEQUENCE [LARGE SCALE GENOMIC DNA]</scope>
    <source>
        <strain evidence="6">Cflorida</strain>
    </source>
</reference>
<dbReference type="OrthoDB" id="2012278at2759"/>
<evidence type="ECO:0000256" key="3">
    <source>
        <dbReference type="ARBA" id="ARBA00022989"/>
    </source>
</evidence>
<comment type="caution">
    <text evidence="6">The sequence shown here is derived from an EMBL/GenBank/DDBJ whole genome shotgun (WGS) entry which is preliminary data.</text>
</comment>
<proteinExistence type="predicted"/>
<keyword evidence="4" id="KW-0472">Membrane</keyword>
<dbReference type="InterPro" id="IPR013636">
    <property type="entry name" value="ARMH3_C"/>
</dbReference>
<dbReference type="Pfam" id="PF08427">
    <property type="entry name" value="ARMH3_C"/>
    <property type="match status" value="1"/>
</dbReference>
<evidence type="ECO:0000259" key="5">
    <source>
        <dbReference type="SMART" id="SM01158"/>
    </source>
</evidence>